<reference evidence="3" key="1">
    <citation type="submission" date="2020-07" db="EMBL/GenBank/DDBJ databases">
        <title>Genome sequence and genetic diversity analysis of an under-domesticated orphan crop, white fonio (Digitaria exilis).</title>
        <authorList>
            <person name="Bennetzen J.L."/>
            <person name="Chen S."/>
            <person name="Ma X."/>
            <person name="Wang X."/>
            <person name="Yssel A.E.J."/>
            <person name="Chaluvadi S.R."/>
            <person name="Johnson M."/>
            <person name="Gangashetty P."/>
            <person name="Hamidou F."/>
            <person name="Sanogo M.D."/>
            <person name="Zwaenepoel A."/>
            <person name="Wallace J."/>
            <person name="Van De Peer Y."/>
            <person name="Van Deynze A."/>
        </authorList>
    </citation>
    <scope>NUCLEOTIDE SEQUENCE</scope>
    <source>
        <tissue evidence="3">Leaves</tissue>
    </source>
</reference>
<dbReference type="PANTHER" id="PTHR31147">
    <property type="entry name" value="ACYL TRANSFERASE 4"/>
    <property type="match status" value="1"/>
</dbReference>
<comment type="similarity">
    <text evidence="1">Belongs to the plant acyltransferase family.</text>
</comment>
<dbReference type="Proteomes" id="UP000636709">
    <property type="component" value="Unassembled WGS sequence"/>
</dbReference>
<dbReference type="AlphaFoldDB" id="A0A835BU51"/>
<dbReference type="Gene3D" id="3.30.559.10">
    <property type="entry name" value="Chloramphenicol acetyltransferase-like domain"/>
    <property type="match status" value="2"/>
</dbReference>
<dbReference type="GO" id="GO:0016747">
    <property type="term" value="F:acyltransferase activity, transferring groups other than amino-acyl groups"/>
    <property type="evidence" value="ECO:0007669"/>
    <property type="project" value="UniProtKB-ARBA"/>
</dbReference>
<dbReference type="InterPro" id="IPR050898">
    <property type="entry name" value="Plant_acyltransferase"/>
</dbReference>
<dbReference type="Pfam" id="PF02458">
    <property type="entry name" value="Transferase"/>
    <property type="match status" value="2"/>
</dbReference>
<evidence type="ECO:0000256" key="1">
    <source>
        <dbReference type="ARBA" id="ARBA00009861"/>
    </source>
</evidence>
<proteinExistence type="inferred from homology"/>
<dbReference type="InterPro" id="IPR023213">
    <property type="entry name" value="CAT-like_dom_sf"/>
</dbReference>
<dbReference type="PANTHER" id="PTHR31147:SF61">
    <property type="entry name" value="ACYL TRANSFERASE 15"/>
    <property type="match status" value="1"/>
</dbReference>
<comment type="caution">
    <text evidence="3">The sequence shown here is derived from an EMBL/GenBank/DDBJ whole genome shotgun (WGS) entry which is preliminary data.</text>
</comment>
<sequence>MESAHGQRRSVYPVGEVAVAALGLEVGNGPLIGLGIPDQDARSRVQWAFGPIVVEINLTHIYNNEEVLPGDGQAIAGAGDEEGLHDVPTTALLLFEQPLYSAAETIKAALSRALSHYYPIAGRIVAVAGGGGDDDVYIDCNGEGVAFVAASTSHALKEVIGFERSPCARKLLDELAVYYPDMTCVPGDPLLLMQVTEFSCGGFVLAVTSNHAVTDGVGMGQFLKAIGEFAGGMPWDGSLPSLPPSVLETQQHMLSLDPLDDLRCSTFEATLAILWKLDTETPVMLVFAADVRRHVGAMEGYYGNCNVELFAMARSGAVADGDVKDLIMAIKSAKDRVPGLLKEDEGEGMVGKLREVRSYDTLMVTSWRNLGFEQVDFGSGRPSRVTSSGKAMPPSPAALGFLNSGRDGVSHVRRSTPEPSSQN</sequence>
<evidence type="ECO:0000313" key="3">
    <source>
        <dbReference type="EMBL" id="KAF8712030.1"/>
    </source>
</evidence>
<gene>
    <name evidence="3" type="ORF">HU200_028860</name>
</gene>
<name>A0A835BU51_9POAL</name>
<dbReference type="EMBL" id="JACEFO010001746">
    <property type="protein sequence ID" value="KAF8712030.1"/>
    <property type="molecule type" value="Genomic_DNA"/>
</dbReference>
<evidence type="ECO:0000313" key="4">
    <source>
        <dbReference type="Proteomes" id="UP000636709"/>
    </source>
</evidence>
<protein>
    <submittedName>
        <fullName evidence="3">Uncharacterized protein</fullName>
    </submittedName>
</protein>
<keyword evidence="4" id="KW-1185">Reference proteome</keyword>
<evidence type="ECO:0000256" key="2">
    <source>
        <dbReference type="SAM" id="MobiDB-lite"/>
    </source>
</evidence>
<feature type="region of interest" description="Disordered" evidence="2">
    <location>
        <begin position="379"/>
        <end position="423"/>
    </location>
</feature>
<accession>A0A835BU51</accession>
<organism evidence="3 4">
    <name type="scientific">Digitaria exilis</name>
    <dbReference type="NCBI Taxonomy" id="1010633"/>
    <lineage>
        <taxon>Eukaryota</taxon>
        <taxon>Viridiplantae</taxon>
        <taxon>Streptophyta</taxon>
        <taxon>Embryophyta</taxon>
        <taxon>Tracheophyta</taxon>
        <taxon>Spermatophyta</taxon>
        <taxon>Magnoliopsida</taxon>
        <taxon>Liliopsida</taxon>
        <taxon>Poales</taxon>
        <taxon>Poaceae</taxon>
        <taxon>PACMAD clade</taxon>
        <taxon>Panicoideae</taxon>
        <taxon>Panicodae</taxon>
        <taxon>Paniceae</taxon>
        <taxon>Anthephorinae</taxon>
        <taxon>Digitaria</taxon>
    </lineage>
</organism>
<dbReference type="OrthoDB" id="671439at2759"/>